<keyword evidence="2" id="KW-0547">Nucleotide-binding</keyword>
<proteinExistence type="inferred from homology"/>
<protein>
    <submittedName>
        <fullName evidence="5">ATP-binding cassette domain-containing protein</fullName>
    </submittedName>
</protein>
<keyword evidence="6" id="KW-1185">Reference proteome</keyword>
<comment type="caution">
    <text evidence="5">The sequence shown here is derived from an EMBL/GenBank/DDBJ whole genome shotgun (WGS) entry which is preliminary data.</text>
</comment>
<dbReference type="InterPro" id="IPR003439">
    <property type="entry name" value="ABC_transporter-like_ATP-bd"/>
</dbReference>
<dbReference type="Gene3D" id="3.40.50.300">
    <property type="entry name" value="P-loop containing nucleotide triphosphate hydrolases"/>
    <property type="match status" value="1"/>
</dbReference>
<dbReference type="PANTHER" id="PTHR24220:SF689">
    <property type="entry name" value="LIPOPROTEIN-RELEASING SYSTEM ATP-BINDING PROTEIN LOLD"/>
    <property type="match status" value="1"/>
</dbReference>
<evidence type="ECO:0000256" key="1">
    <source>
        <dbReference type="ARBA" id="ARBA00005417"/>
    </source>
</evidence>
<dbReference type="InterPro" id="IPR027417">
    <property type="entry name" value="P-loop_NTPase"/>
</dbReference>
<reference evidence="5 6" key="1">
    <citation type="submission" date="2019-11" db="EMBL/GenBank/DDBJ databases">
        <title>Pseudooceanicola pacifica sp. nov., isolated from deep-sea sediment of the Pacific Ocean.</title>
        <authorList>
            <person name="Lyu L."/>
        </authorList>
    </citation>
    <scope>NUCLEOTIDE SEQUENCE [LARGE SCALE GENOMIC DNA]</scope>
    <source>
        <strain evidence="5 6">216_PA32_1</strain>
    </source>
</reference>
<evidence type="ECO:0000313" key="5">
    <source>
        <dbReference type="EMBL" id="MWB77141.1"/>
    </source>
</evidence>
<gene>
    <name evidence="5" type="ORF">GLS40_03800</name>
</gene>
<dbReference type="PANTHER" id="PTHR24220">
    <property type="entry name" value="IMPORT ATP-BINDING PROTEIN"/>
    <property type="match status" value="1"/>
</dbReference>
<dbReference type="Proteomes" id="UP000443843">
    <property type="component" value="Unassembled WGS sequence"/>
</dbReference>
<dbReference type="InterPro" id="IPR003593">
    <property type="entry name" value="AAA+_ATPase"/>
</dbReference>
<evidence type="ECO:0000313" key="6">
    <source>
        <dbReference type="Proteomes" id="UP000443843"/>
    </source>
</evidence>
<organism evidence="5 6">
    <name type="scientific">Pseudooceanicola pacificus</name>
    <dbReference type="NCBI Taxonomy" id="2676438"/>
    <lineage>
        <taxon>Bacteria</taxon>
        <taxon>Pseudomonadati</taxon>
        <taxon>Pseudomonadota</taxon>
        <taxon>Alphaproteobacteria</taxon>
        <taxon>Rhodobacterales</taxon>
        <taxon>Paracoccaceae</taxon>
        <taxon>Pseudooceanicola</taxon>
    </lineage>
</organism>
<dbReference type="AlphaFoldDB" id="A0A844W2T9"/>
<dbReference type="SMART" id="SM00382">
    <property type="entry name" value="AAA"/>
    <property type="match status" value="1"/>
</dbReference>
<comment type="similarity">
    <text evidence="1">Belongs to the ABC transporter superfamily.</text>
</comment>
<dbReference type="GO" id="GO:0005524">
    <property type="term" value="F:ATP binding"/>
    <property type="evidence" value="ECO:0007669"/>
    <property type="project" value="UniProtKB-KW"/>
</dbReference>
<evidence type="ECO:0000256" key="2">
    <source>
        <dbReference type="ARBA" id="ARBA00022741"/>
    </source>
</evidence>
<accession>A0A844W2T9</accession>
<dbReference type="PROSITE" id="PS50893">
    <property type="entry name" value="ABC_TRANSPORTER_2"/>
    <property type="match status" value="1"/>
</dbReference>
<evidence type="ECO:0000259" key="4">
    <source>
        <dbReference type="PROSITE" id="PS50893"/>
    </source>
</evidence>
<feature type="domain" description="ABC transporter" evidence="4">
    <location>
        <begin position="5"/>
        <end position="228"/>
    </location>
</feature>
<dbReference type="EMBL" id="WNXQ01000002">
    <property type="protein sequence ID" value="MWB77141.1"/>
    <property type="molecule type" value="Genomic_DNA"/>
</dbReference>
<dbReference type="Pfam" id="PF00005">
    <property type="entry name" value="ABC_tran"/>
    <property type="match status" value="1"/>
</dbReference>
<evidence type="ECO:0000256" key="3">
    <source>
        <dbReference type="ARBA" id="ARBA00022840"/>
    </source>
</evidence>
<dbReference type="GO" id="GO:0005886">
    <property type="term" value="C:plasma membrane"/>
    <property type="evidence" value="ECO:0007669"/>
    <property type="project" value="TreeGrafter"/>
</dbReference>
<dbReference type="GO" id="GO:0022857">
    <property type="term" value="F:transmembrane transporter activity"/>
    <property type="evidence" value="ECO:0007669"/>
    <property type="project" value="TreeGrafter"/>
</dbReference>
<keyword evidence="3 5" id="KW-0067">ATP-binding</keyword>
<dbReference type="SUPFAM" id="SSF52540">
    <property type="entry name" value="P-loop containing nucleoside triphosphate hydrolases"/>
    <property type="match status" value="1"/>
</dbReference>
<dbReference type="GO" id="GO:0016887">
    <property type="term" value="F:ATP hydrolysis activity"/>
    <property type="evidence" value="ECO:0007669"/>
    <property type="project" value="InterPro"/>
</dbReference>
<dbReference type="RefSeq" id="WP_160381371.1">
    <property type="nucleotide sequence ID" value="NZ_WNXQ01000002.1"/>
</dbReference>
<name>A0A844W2T9_9RHOB</name>
<dbReference type="InterPro" id="IPR015854">
    <property type="entry name" value="ABC_transpr_LolD-like"/>
</dbReference>
<sequence>MGLPLSITGLTVRASDGRVLLSLPELELPAGALVGIQGPSGAGKSTLLYALAGLLDAQGMIRWGDEDILRLLPGKRTRFRAENIGMIFQDFLLFEELDAEANAGLAAMFRPRRERGAVRARAAGWLDFLGLGRQAKDRSVASFSGGERQRTSIARAMATNAPVLLADEPTASLDRAAADALIEDLIAAARGAGTTLVAVSHDPALIARMDRVLNIVDGRATDNRASAA</sequence>